<dbReference type="Proteomes" id="UP000183945">
    <property type="component" value="Unassembled WGS sequence"/>
</dbReference>
<accession>A0A1M5HGR9</accession>
<dbReference type="EMBL" id="FQVT01000005">
    <property type="protein sequence ID" value="SHG15156.1"/>
    <property type="molecule type" value="Genomic_DNA"/>
</dbReference>
<dbReference type="OrthoDB" id="846806at2"/>
<keyword evidence="2" id="KW-1185">Reference proteome</keyword>
<evidence type="ECO:0008006" key="3">
    <source>
        <dbReference type="Google" id="ProtNLM"/>
    </source>
</evidence>
<gene>
    <name evidence="1" type="ORF">SAMN05444483_105144</name>
</gene>
<dbReference type="AlphaFoldDB" id="A0A1M5HGR9"/>
<dbReference type="Pfam" id="PF16153">
    <property type="entry name" value="DUF4861"/>
    <property type="match status" value="1"/>
</dbReference>
<proteinExistence type="predicted"/>
<dbReference type="RefSeq" id="WP_072879388.1">
    <property type="nucleotide sequence ID" value="NZ_FQVT01000005.1"/>
</dbReference>
<organism evidence="1 2">
    <name type="scientific">Salegentibacter echinorum</name>
    <dbReference type="NCBI Taxonomy" id="1073325"/>
    <lineage>
        <taxon>Bacteria</taxon>
        <taxon>Pseudomonadati</taxon>
        <taxon>Bacteroidota</taxon>
        <taxon>Flavobacteriia</taxon>
        <taxon>Flavobacteriales</taxon>
        <taxon>Flavobacteriaceae</taxon>
        <taxon>Salegentibacter</taxon>
    </lineage>
</organism>
<evidence type="ECO:0000313" key="1">
    <source>
        <dbReference type="EMBL" id="SHG15156.1"/>
    </source>
</evidence>
<dbReference type="PROSITE" id="PS51257">
    <property type="entry name" value="PROKAR_LIPOPROTEIN"/>
    <property type="match status" value="1"/>
</dbReference>
<reference evidence="2" key="1">
    <citation type="submission" date="2016-11" db="EMBL/GenBank/DDBJ databases">
        <authorList>
            <person name="Varghese N."/>
            <person name="Submissions S."/>
        </authorList>
    </citation>
    <scope>NUCLEOTIDE SEQUENCE [LARGE SCALE GENOMIC DNA]</scope>
    <source>
        <strain evidence="2">DSM 24579</strain>
    </source>
</reference>
<evidence type="ECO:0000313" key="2">
    <source>
        <dbReference type="Proteomes" id="UP000183945"/>
    </source>
</evidence>
<dbReference type="STRING" id="1073325.SAMN05444483_105144"/>
<protein>
    <recommendedName>
        <fullName evidence="3">DUF4861 domain-containing protein</fullName>
    </recommendedName>
</protein>
<dbReference type="InterPro" id="IPR032342">
    <property type="entry name" value="DUF4861"/>
</dbReference>
<name>A0A1M5HGR9_SALEC</name>
<sequence length="411" mass="46554">MHRFLPFLISVLLLSSCQDKKEQEPTLQLKNSLDIARKDELVKIPRSLFKTLNSEENNKKFPVLYSEENKEIPIQFSDLDGDGNWDELLGVLNFQPNEEKKISLKFEDSSQIPEFKQKTNVYFGVGSSKKDVKEVNKFSRTGDPREIRDSLFYQMEGPAWENDKVAFRIYFDPRNGIDIFGKTTDTLSMSQVGLEGNYHTQESWGMDILKVGNSLGAGSIALLVADSLVRITGENSADFKILEKGPIKSSFEIQYPNENIDGEKLSVTHKISIYKGQYFYESEVLFDGLTNDMNLATGIVDLKPNTSNSFEQGDYFILNSYGKQSENDDNLGMAIITKKEDLLKQGEAPKEGEGINKTHYVGIKSSNDMPVKFYFYSGWSESDSAFSNEEGFQQKLETTAKRLSNPIQVKL</sequence>